<dbReference type="CDD" id="cd02440">
    <property type="entry name" value="AdoMet_MTases"/>
    <property type="match status" value="1"/>
</dbReference>
<keyword evidence="2" id="KW-0489">Methyltransferase</keyword>
<dbReference type="InterPro" id="IPR041698">
    <property type="entry name" value="Methyltransf_25"/>
</dbReference>
<name>A0ABV3PBC3_9ACTN</name>
<reference evidence="2 3" key="1">
    <citation type="submission" date="2024-07" db="EMBL/GenBank/DDBJ databases">
        <authorList>
            <person name="Thanompreechachai J."/>
            <person name="Duangmal K."/>
        </authorList>
    </citation>
    <scope>NUCLEOTIDE SEQUENCE [LARGE SCALE GENOMIC DNA]</scope>
    <source>
        <strain evidence="2 3">KCTC 19886</strain>
    </source>
</reference>
<keyword evidence="2" id="KW-0808">Transferase</keyword>
<dbReference type="RefSeq" id="WP_367639641.1">
    <property type="nucleotide sequence ID" value="NZ_JBFNQN010000012.1"/>
</dbReference>
<keyword evidence="3" id="KW-1185">Reference proteome</keyword>
<dbReference type="InterPro" id="IPR029063">
    <property type="entry name" value="SAM-dependent_MTases_sf"/>
</dbReference>
<evidence type="ECO:0000313" key="3">
    <source>
        <dbReference type="Proteomes" id="UP001555826"/>
    </source>
</evidence>
<evidence type="ECO:0000313" key="2">
    <source>
        <dbReference type="EMBL" id="MEW9266502.1"/>
    </source>
</evidence>
<dbReference type="SUPFAM" id="SSF53335">
    <property type="entry name" value="S-adenosyl-L-methionine-dependent methyltransferases"/>
    <property type="match status" value="1"/>
</dbReference>
<dbReference type="InterPro" id="IPR050508">
    <property type="entry name" value="Methyltransf_Superfamily"/>
</dbReference>
<protein>
    <submittedName>
        <fullName evidence="2">Class I SAM-dependent methyltransferase</fullName>
        <ecNumber evidence="2">2.1.1.-</ecNumber>
    </submittedName>
</protein>
<feature type="domain" description="Methyltransferase" evidence="1">
    <location>
        <begin position="49"/>
        <end position="146"/>
    </location>
</feature>
<accession>A0ABV3PBC3</accession>
<dbReference type="EC" id="2.1.1.-" evidence="2"/>
<dbReference type="Proteomes" id="UP001555826">
    <property type="component" value="Unassembled WGS sequence"/>
</dbReference>
<dbReference type="GO" id="GO:0032259">
    <property type="term" value="P:methylation"/>
    <property type="evidence" value="ECO:0007669"/>
    <property type="project" value="UniProtKB-KW"/>
</dbReference>
<dbReference type="Pfam" id="PF13649">
    <property type="entry name" value="Methyltransf_25"/>
    <property type="match status" value="1"/>
</dbReference>
<dbReference type="PANTHER" id="PTHR42912">
    <property type="entry name" value="METHYLTRANSFERASE"/>
    <property type="match status" value="1"/>
</dbReference>
<gene>
    <name evidence="2" type="ORF">AB1207_17255</name>
</gene>
<organism evidence="2 3">
    <name type="scientific">Kineococcus endophyticus</name>
    <dbReference type="NCBI Taxonomy" id="1181883"/>
    <lineage>
        <taxon>Bacteria</taxon>
        <taxon>Bacillati</taxon>
        <taxon>Actinomycetota</taxon>
        <taxon>Actinomycetes</taxon>
        <taxon>Kineosporiales</taxon>
        <taxon>Kineosporiaceae</taxon>
        <taxon>Kineococcus</taxon>
    </lineage>
</organism>
<dbReference type="GO" id="GO:0008168">
    <property type="term" value="F:methyltransferase activity"/>
    <property type="evidence" value="ECO:0007669"/>
    <property type="project" value="UniProtKB-KW"/>
</dbReference>
<comment type="caution">
    <text evidence="2">The sequence shown here is derived from an EMBL/GenBank/DDBJ whole genome shotgun (WGS) entry which is preliminary data.</text>
</comment>
<dbReference type="PANTHER" id="PTHR42912:SF93">
    <property type="entry name" value="N6-ADENOSINE-METHYLTRANSFERASE TMT1A"/>
    <property type="match status" value="1"/>
</dbReference>
<proteinExistence type="predicted"/>
<evidence type="ECO:0000259" key="1">
    <source>
        <dbReference type="Pfam" id="PF13649"/>
    </source>
</evidence>
<dbReference type="EMBL" id="JBFNQN010000012">
    <property type="protein sequence ID" value="MEW9266502.1"/>
    <property type="molecule type" value="Genomic_DNA"/>
</dbReference>
<dbReference type="Gene3D" id="3.40.50.150">
    <property type="entry name" value="Vaccinia Virus protein VP39"/>
    <property type="match status" value="1"/>
</dbReference>
<sequence length="275" mass="29914">MDGPTDAVQDYYASYHERELARLVTAEGRLEFAVTTRLLAPHLPSAGRVLDLGGGPGRYSAWLAERGLEVTLADLSPNLLDLARRHLADRGVSVREVVQADARDMSRWPAGSFDAVLALGPFYHLPDPQDRERALAEVVRVTTPGGLVATAWMPRWSLLRRTLAIADERDRLTDPAFVDALLARGEYENPHRGRFTHAHGADPARLDQDLAQAGVRTVALASTDGFANGLHDAVDALRTQEPARYEAVLDLLARTATDPSLLGTAGHLLHLGRTG</sequence>